<evidence type="ECO:0000256" key="1">
    <source>
        <dbReference type="SAM" id="MobiDB-lite"/>
    </source>
</evidence>
<name>A0AAV3QIR3_LITER</name>
<accession>A0AAV3QIR3</accession>
<gene>
    <name evidence="3" type="ORF">LIER_18876</name>
</gene>
<dbReference type="Proteomes" id="UP001454036">
    <property type="component" value="Unassembled WGS sequence"/>
</dbReference>
<feature type="domain" description="Retrotransposon Copia-like N-terminal" evidence="2">
    <location>
        <begin position="35"/>
        <end position="80"/>
    </location>
</feature>
<comment type="caution">
    <text evidence="3">The sequence shown here is derived from an EMBL/GenBank/DDBJ whole genome shotgun (WGS) entry which is preliminary data.</text>
</comment>
<feature type="region of interest" description="Disordered" evidence="1">
    <location>
        <begin position="1"/>
        <end position="31"/>
    </location>
</feature>
<evidence type="ECO:0000313" key="4">
    <source>
        <dbReference type="Proteomes" id="UP001454036"/>
    </source>
</evidence>
<dbReference type="PANTHER" id="PTHR37610:SF101">
    <property type="entry name" value="(RAPE) HYPOTHETICAL PROTEIN"/>
    <property type="match status" value="1"/>
</dbReference>
<dbReference type="Pfam" id="PF14244">
    <property type="entry name" value="Retrotran_gag_3"/>
    <property type="match status" value="1"/>
</dbReference>
<dbReference type="AlphaFoldDB" id="A0AAV3QIR3"/>
<dbReference type="InterPro" id="IPR029472">
    <property type="entry name" value="Copia-like_N"/>
</dbReference>
<dbReference type="EMBL" id="BAABME010004581">
    <property type="protein sequence ID" value="GAA0162876.1"/>
    <property type="molecule type" value="Genomic_DNA"/>
</dbReference>
<reference evidence="3 4" key="1">
    <citation type="submission" date="2024-01" db="EMBL/GenBank/DDBJ databases">
        <title>The complete chloroplast genome sequence of Lithospermum erythrorhizon: insights into the phylogenetic relationship among Boraginaceae species and the maternal lineages of purple gromwells.</title>
        <authorList>
            <person name="Okada T."/>
            <person name="Watanabe K."/>
        </authorList>
    </citation>
    <scope>NUCLEOTIDE SEQUENCE [LARGE SCALE GENOMIC DNA]</scope>
</reference>
<evidence type="ECO:0000259" key="2">
    <source>
        <dbReference type="Pfam" id="PF14244"/>
    </source>
</evidence>
<protein>
    <recommendedName>
        <fullName evidence="2">Retrotransposon Copia-like N-terminal domain-containing protein</fullName>
    </recommendedName>
</protein>
<keyword evidence="4" id="KW-1185">Reference proteome</keyword>
<organism evidence="3 4">
    <name type="scientific">Lithospermum erythrorhizon</name>
    <name type="common">Purple gromwell</name>
    <name type="synonym">Lithospermum officinale var. erythrorhizon</name>
    <dbReference type="NCBI Taxonomy" id="34254"/>
    <lineage>
        <taxon>Eukaryota</taxon>
        <taxon>Viridiplantae</taxon>
        <taxon>Streptophyta</taxon>
        <taxon>Embryophyta</taxon>
        <taxon>Tracheophyta</taxon>
        <taxon>Spermatophyta</taxon>
        <taxon>Magnoliopsida</taxon>
        <taxon>eudicotyledons</taxon>
        <taxon>Gunneridae</taxon>
        <taxon>Pentapetalae</taxon>
        <taxon>asterids</taxon>
        <taxon>lamiids</taxon>
        <taxon>Boraginales</taxon>
        <taxon>Boraginaceae</taxon>
        <taxon>Boraginoideae</taxon>
        <taxon>Lithospermeae</taxon>
        <taxon>Lithospermum</taxon>
    </lineage>
</organism>
<proteinExistence type="predicted"/>
<sequence length="124" mass="14268">MVEPPKTTEQPGNSGGFGGALHPKPDHKDPYYTSSSDLLGNIITPIVLRSTNYDEWARSIRLSFTSQRKITFLEGTEAKPIDDPEKLFDWRCIQALLVQWVLNTIDPSFKKQISFYDEVYYPLW</sequence>
<dbReference type="PANTHER" id="PTHR37610">
    <property type="entry name" value="CCHC-TYPE DOMAIN-CONTAINING PROTEIN"/>
    <property type="match status" value="1"/>
</dbReference>
<evidence type="ECO:0000313" key="3">
    <source>
        <dbReference type="EMBL" id="GAA0162876.1"/>
    </source>
</evidence>